<feature type="region of interest" description="Disordered" evidence="1">
    <location>
        <begin position="1"/>
        <end position="54"/>
    </location>
</feature>
<evidence type="ECO:0000313" key="2">
    <source>
        <dbReference type="EMBL" id="CAB4126346.1"/>
    </source>
</evidence>
<feature type="compositionally biased region" description="Basic and acidic residues" evidence="1">
    <location>
        <begin position="25"/>
        <end position="54"/>
    </location>
</feature>
<accession>A0A6J5KZG6</accession>
<evidence type="ECO:0008006" key="3">
    <source>
        <dbReference type="Google" id="ProtNLM"/>
    </source>
</evidence>
<reference evidence="2" key="1">
    <citation type="submission" date="2020-04" db="EMBL/GenBank/DDBJ databases">
        <authorList>
            <person name="Chiriac C."/>
            <person name="Salcher M."/>
            <person name="Ghai R."/>
            <person name="Kavagutti S V."/>
        </authorList>
    </citation>
    <scope>NUCLEOTIDE SEQUENCE</scope>
</reference>
<name>A0A6J5KZG6_9CAUD</name>
<proteinExistence type="predicted"/>
<organism evidence="2">
    <name type="scientific">uncultured Caudovirales phage</name>
    <dbReference type="NCBI Taxonomy" id="2100421"/>
    <lineage>
        <taxon>Viruses</taxon>
        <taxon>Duplodnaviria</taxon>
        <taxon>Heunggongvirae</taxon>
        <taxon>Uroviricota</taxon>
        <taxon>Caudoviricetes</taxon>
        <taxon>Peduoviridae</taxon>
        <taxon>Maltschvirus</taxon>
        <taxon>Maltschvirus maltsch</taxon>
    </lineage>
</organism>
<sequence length="240" mass="27771">MSEEVNQAVKELDGEPQGIAEPAESESHDERREEARQDRRRNDPEFNFAEMRRKQELIERQNYEMRLELERLKSPIKQEPQENDDDLATLGHTKKVLEREFERKFEQKFAQVKRQLEADTVDDRLSAKYSDFTEVLTNDNIEFLKETQPELAASIYANPDPYKQALAAYKLIKMVKGQDMKRPVPVEKKKAEINLSKPVSSNAAAKSATPLGQAHVFENGLTPDLRKQLWKEMENARKGA</sequence>
<protein>
    <recommendedName>
        <fullName evidence="3">Scaffolding protein</fullName>
    </recommendedName>
</protein>
<evidence type="ECO:0000256" key="1">
    <source>
        <dbReference type="SAM" id="MobiDB-lite"/>
    </source>
</evidence>
<dbReference type="EMBL" id="LR796195">
    <property type="protein sequence ID" value="CAB4126346.1"/>
    <property type="molecule type" value="Genomic_DNA"/>
</dbReference>
<gene>
    <name evidence="2" type="ORF">UFOVP88_16</name>
</gene>
<feature type="region of interest" description="Disordered" evidence="1">
    <location>
        <begin position="71"/>
        <end position="91"/>
    </location>
</feature>